<dbReference type="PANTHER" id="PTHR24027:SF438">
    <property type="entry name" value="CADHERIN 23"/>
    <property type="match status" value="1"/>
</dbReference>
<dbReference type="AlphaFoldDB" id="A0A8E0RS98"/>
<reference evidence="8" key="1">
    <citation type="submission" date="2019-05" db="EMBL/GenBank/DDBJ databases">
        <title>Annotation for the trematode Fasciolopsis buski.</title>
        <authorList>
            <person name="Choi Y.-J."/>
        </authorList>
    </citation>
    <scope>NUCLEOTIDE SEQUENCE</scope>
    <source>
        <strain evidence="8">HT</strain>
        <tissue evidence="8">Whole worm</tissue>
    </source>
</reference>
<dbReference type="GO" id="GO:0045296">
    <property type="term" value="F:cadherin binding"/>
    <property type="evidence" value="ECO:0007669"/>
    <property type="project" value="TreeGrafter"/>
</dbReference>
<dbReference type="FunFam" id="2.60.40.60:FF:000092">
    <property type="entry name" value="Protocadherin 8"/>
    <property type="match status" value="1"/>
</dbReference>
<evidence type="ECO:0000256" key="4">
    <source>
        <dbReference type="ARBA" id="ARBA00023136"/>
    </source>
</evidence>
<dbReference type="Pfam" id="PF00028">
    <property type="entry name" value="Cadherin"/>
    <property type="match status" value="1"/>
</dbReference>
<dbReference type="SMART" id="SM00112">
    <property type="entry name" value="CA"/>
    <property type="match status" value="2"/>
</dbReference>
<dbReference type="CDD" id="cd11304">
    <property type="entry name" value="Cadherin_repeat"/>
    <property type="match status" value="2"/>
</dbReference>
<dbReference type="GO" id="GO:0005509">
    <property type="term" value="F:calcium ion binding"/>
    <property type="evidence" value="ECO:0007669"/>
    <property type="project" value="UniProtKB-UniRule"/>
</dbReference>
<feature type="domain" description="Cadherin" evidence="7">
    <location>
        <begin position="13"/>
        <end position="106"/>
    </location>
</feature>
<dbReference type="PANTHER" id="PTHR24027">
    <property type="entry name" value="CADHERIN-23"/>
    <property type="match status" value="1"/>
</dbReference>
<dbReference type="Gene3D" id="2.60.40.60">
    <property type="entry name" value="Cadherins"/>
    <property type="match status" value="2"/>
</dbReference>
<evidence type="ECO:0000259" key="7">
    <source>
        <dbReference type="PROSITE" id="PS50268"/>
    </source>
</evidence>
<sequence>SIFCPSHLALLQIGRVYATDQDAESPNNLIRYGMRPIPGPIGQLAKMHLTVSSDGIIYTQQNQLDREQTPVLSFEVVATDGGRPPTSAFANVLIRVLDVNDNSPVWLFPKQYGSRTLVNISQHSTVGYQLAQLKAIDPDDGVNGEVTYSIAHGNEEGYFEVDPMNGALYLAKSLHHFMQNETKSGHHMNTGYRGNKSHISGIKKGDADSITKKQFYQHRLVLKASDRGEPRRSNTTVLDVLIFATNKARIPMEADGIHRAEDGRQGSASAYEFGRILDQDLVIMVVLIALTSIISVILILAICLIRCRQLAGSRRAERSNQCGQGFFPTTQKKTVPERRRAWWDPPLTFIQRRRKRPSLSEGADVCQKNSIDDQVLSSAACDDEFFQQDPLNEITSRSTLGTEAYFTICPGTWNSRTGAKATFSTAARECDPYKTLNSTPERLSNTYVVELNPSLFDQTYALIKPQQCTSSNHETIHYQALFPDHLNTKTNSGQVNTCPVKYSINRGSPCLNASKSVDMELQPLEANTLLVSTITSSNEPSPCRTCDRETVLRTFAFDKTKPTKPANQSTEEPEC</sequence>
<comment type="caution">
    <text evidence="8">The sequence shown here is derived from an EMBL/GenBank/DDBJ whole genome shotgun (WGS) entry which is preliminary data.</text>
</comment>
<name>A0A8E0RS98_9TREM</name>
<protein>
    <submittedName>
        <fullName evidence="8">Cadherin</fullName>
    </submittedName>
</protein>
<evidence type="ECO:0000256" key="3">
    <source>
        <dbReference type="ARBA" id="ARBA00022837"/>
    </source>
</evidence>
<dbReference type="PROSITE" id="PS00232">
    <property type="entry name" value="CADHERIN_1"/>
    <property type="match status" value="1"/>
</dbReference>
<keyword evidence="6" id="KW-1133">Transmembrane helix</keyword>
<evidence type="ECO:0000256" key="6">
    <source>
        <dbReference type="SAM" id="Phobius"/>
    </source>
</evidence>
<gene>
    <name evidence="8" type="ORF">FBUS_01114</name>
</gene>
<evidence type="ECO:0000256" key="2">
    <source>
        <dbReference type="ARBA" id="ARBA00022737"/>
    </source>
</evidence>
<dbReference type="OrthoDB" id="6259124at2759"/>
<feature type="non-terminal residue" evidence="8">
    <location>
        <position position="1"/>
    </location>
</feature>
<dbReference type="SUPFAM" id="SSF49313">
    <property type="entry name" value="Cadherin-like"/>
    <property type="match status" value="2"/>
</dbReference>
<evidence type="ECO:0000256" key="5">
    <source>
        <dbReference type="PROSITE-ProRule" id="PRU00043"/>
    </source>
</evidence>
<evidence type="ECO:0000313" key="9">
    <source>
        <dbReference type="Proteomes" id="UP000728185"/>
    </source>
</evidence>
<dbReference type="GO" id="GO:0008013">
    <property type="term" value="F:beta-catenin binding"/>
    <property type="evidence" value="ECO:0007669"/>
    <property type="project" value="TreeGrafter"/>
</dbReference>
<feature type="transmembrane region" description="Helical" evidence="6">
    <location>
        <begin position="281"/>
        <end position="305"/>
    </location>
</feature>
<comment type="subcellular location">
    <subcellularLocation>
        <location evidence="1">Membrane</location>
    </subcellularLocation>
</comment>
<keyword evidence="6" id="KW-0812">Transmembrane</keyword>
<organism evidence="8 9">
    <name type="scientific">Fasciolopsis buskii</name>
    <dbReference type="NCBI Taxonomy" id="27845"/>
    <lineage>
        <taxon>Eukaryota</taxon>
        <taxon>Metazoa</taxon>
        <taxon>Spiralia</taxon>
        <taxon>Lophotrochozoa</taxon>
        <taxon>Platyhelminthes</taxon>
        <taxon>Trematoda</taxon>
        <taxon>Digenea</taxon>
        <taxon>Plagiorchiida</taxon>
        <taxon>Echinostomata</taxon>
        <taxon>Echinostomatoidea</taxon>
        <taxon>Fasciolidae</taxon>
        <taxon>Fasciolopsis</taxon>
    </lineage>
</organism>
<evidence type="ECO:0000313" key="8">
    <source>
        <dbReference type="EMBL" id="KAA0191279.1"/>
    </source>
</evidence>
<dbReference type="GO" id="GO:0007156">
    <property type="term" value="P:homophilic cell adhesion via plasma membrane adhesion molecules"/>
    <property type="evidence" value="ECO:0007669"/>
    <property type="project" value="InterPro"/>
</dbReference>
<feature type="domain" description="Cadherin" evidence="7">
    <location>
        <begin position="112"/>
        <end position="253"/>
    </location>
</feature>
<keyword evidence="2" id="KW-0677">Repeat</keyword>
<dbReference type="GO" id="GO:0016477">
    <property type="term" value="P:cell migration"/>
    <property type="evidence" value="ECO:0007669"/>
    <property type="project" value="TreeGrafter"/>
</dbReference>
<dbReference type="InterPro" id="IPR039808">
    <property type="entry name" value="Cadherin"/>
</dbReference>
<dbReference type="InterPro" id="IPR020894">
    <property type="entry name" value="Cadherin_CS"/>
</dbReference>
<accession>A0A8E0RS98</accession>
<keyword evidence="9" id="KW-1185">Reference proteome</keyword>
<evidence type="ECO:0000256" key="1">
    <source>
        <dbReference type="ARBA" id="ARBA00004370"/>
    </source>
</evidence>
<dbReference type="GO" id="GO:0016342">
    <property type="term" value="C:catenin complex"/>
    <property type="evidence" value="ECO:0007669"/>
    <property type="project" value="TreeGrafter"/>
</dbReference>
<dbReference type="PROSITE" id="PS50268">
    <property type="entry name" value="CADHERIN_2"/>
    <property type="match status" value="2"/>
</dbReference>
<dbReference type="EMBL" id="LUCM01006436">
    <property type="protein sequence ID" value="KAA0191279.1"/>
    <property type="molecule type" value="Genomic_DNA"/>
</dbReference>
<dbReference type="InterPro" id="IPR015919">
    <property type="entry name" value="Cadherin-like_sf"/>
</dbReference>
<keyword evidence="3 5" id="KW-0106">Calcium</keyword>
<dbReference type="Proteomes" id="UP000728185">
    <property type="component" value="Unassembled WGS sequence"/>
</dbReference>
<dbReference type="InterPro" id="IPR002126">
    <property type="entry name" value="Cadherin-like_dom"/>
</dbReference>
<keyword evidence="4 6" id="KW-0472">Membrane</keyword>
<proteinExistence type="predicted"/>